<sequence length="204" mass="22698">MCILNWCYKHFRSQKKTCAHELDPYDETIIMCENLESYEQCLCDIPPENRKAHALKSETVNVSYYPCAPSGFSSIRASTESEKGKFSLKSEQSILLSNTTSSSIPVSFESETDAMSDSEEDDDGNYDIEFEGEEEEEDDEDCICDEEESVVEEGKSTGEPSDGEQGEEQSEYSVSVPEVSRRASSSSKSKSMSAKTKSSKKSAK</sequence>
<name>A0AAV8WWZ2_9CUCU</name>
<comment type="caution">
    <text evidence="2">The sequence shown here is derived from an EMBL/GenBank/DDBJ whole genome shotgun (WGS) entry which is preliminary data.</text>
</comment>
<evidence type="ECO:0000256" key="1">
    <source>
        <dbReference type="SAM" id="MobiDB-lite"/>
    </source>
</evidence>
<evidence type="ECO:0000313" key="3">
    <source>
        <dbReference type="Proteomes" id="UP001162156"/>
    </source>
</evidence>
<proteinExistence type="predicted"/>
<keyword evidence="3" id="KW-1185">Reference proteome</keyword>
<organism evidence="2 3">
    <name type="scientific">Rhamnusium bicolor</name>
    <dbReference type="NCBI Taxonomy" id="1586634"/>
    <lineage>
        <taxon>Eukaryota</taxon>
        <taxon>Metazoa</taxon>
        <taxon>Ecdysozoa</taxon>
        <taxon>Arthropoda</taxon>
        <taxon>Hexapoda</taxon>
        <taxon>Insecta</taxon>
        <taxon>Pterygota</taxon>
        <taxon>Neoptera</taxon>
        <taxon>Endopterygota</taxon>
        <taxon>Coleoptera</taxon>
        <taxon>Polyphaga</taxon>
        <taxon>Cucujiformia</taxon>
        <taxon>Chrysomeloidea</taxon>
        <taxon>Cerambycidae</taxon>
        <taxon>Lepturinae</taxon>
        <taxon>Rhagiini</taxon>
        <taxon>Rhamnusium</taxon>
    </lineage>
</organism>
<gene>
    <name evidence="2" type="ORF">NQ314_015882</name>
</gene>
<reference evidence="2" key="1">
    <citation type="journal article" date="2023" name="Insect Mol. Biol.">
        <title>Genome sequencing provides insights into the evolution of gene families encoding plant cell wall-degrading enzymes in longhorned beetles.</title>
        <authorList>
            <person name="Shin N.R."/>
            <person name="Okamura Y."/>
            <person name="Kirsch R."/>
            <person name="Pauchet Y."/>
        </authorList>
    </citation>
    <scope>NUCLEOTIDE SEQUENCE</scope>
    <source>
        <strain evidence="2">RBIC_L_NR</strain>
    </source>
</reference>
<dbReference type="Proteomes" id="UP001162156">
    <property type="component" value="Unassembled WGS sequence"/>
</dbReference>
<accession>A0AAV8WWZ2</accession>
<protein>
    <submittedName>
        <fullName evidence="2">Uncharacterized protein</fullName>
    </submittedName>
</protein>
<feature type="region of interest" description="Disordered" evidence="1">
    <location>
        <begin position="104"/>
        <end position="204"/>
    </location>
</feature>
<evidence type="ECO:0000313" key="2">
    <source>
        <dbReference type="EMBL" id="KAJ8931238.1"/>
    </source>
</evidence>
<feature type="compositionally biased region" description="Low complexity" evidence="1">
    <location>
        <begin position="183"/>
        <end position="196"/>
    </location>
</feature>
<feature type="compositionally biased region" description="Acidic residues" evidence="1">
    <location>
        <begin position="161"/>
        <end position="170"/>
    </location>
</feature>
<dbReference type="EMBL" id="JANEYF010004428">
    <property type="protein sequence ID" value="KAJ8931238.1"/>
    <property type="molecule type" value="Genomic_DNA"/>
</dbReference>
<feature type="compositionally biased region" description="Acidic residues" evidence="1">
    <location>
        <begin position="110"/>
        <end position="151"/>
    </location>
</feature>
<dbReference type="AlphaFoldDB" id="A0AAV8WWZ2"/>